<gene>
    <name evidence="3" type="ORF">H6G97_10255</name>
</gene>
<evidence type="ECO:0000256" key="1">
    <source>
        <dbReference type="SAM" id="MobiDB-lite"/>
    </source>
</evidence>
<evidence type="ECO:0000313" key="4">
    <source>
        <dbReference type="Proteomes" id="UP000623440"/>
    </source>
</evidence>
<dbReference type="EMBL" id="JACJSI010000014">
    <property type="protein sequence ID" value="MBD2529928.1"/>
    <property type="molecule type" value="Genomic_DNA"/>
</dbReference>
<keyword evidence="2" id="KW-1133">Transmembrane helix</keyword>
<evidence type="ECO:0008006" key="5">
    <source>
        <dbReference type="Google" id="ProtNLM"/>
    </source>
</evidence>
<keyword evidence="2" id="KW-0812">Transmembrane</keyword>
<reference evidence="3 4" key="1">
    <citation type="journal article" date="2020" name="ISME J.">
        <title>Comparative genomics reveals insights into cyanobacterial evolution and habitat adaptation.</title>
        <authorList>
            <person name="Chen M.Y."/>
            <person name="Teng W.K."/>
            <person name="Zhao L."/>
            <person name="Hu C.X."/>
            <person name="Zhou Y.K."/>
            <person name="Han B.P."/>
            <person name="Song L.R."/>
            <person name="Shu W.S."/>
        </authorList>
    </citation>
    <scope>NUCLEOTIDE SEQUENCE [LARGE SCALE GENOMIC DNA]</scope>
    <source>
        <strain evidence="3 4">FACHB-838</strain>
    </source>
</reference>
<dbReference type="RefSeq" id="WP_190940488.1">
    <property type="nucleotide sequence ID" value="NZ_JACJSI010000014.1"/>
</dbReference>
<comment type="caution">
    <text evidence="3">The sequence shown here is derived from an EMBL/GenBank/DDBJ whole genome shotgun (WGS) entry which is preliminary data.</text>
</comment>
<organism evidence="3 4">
    <name type="scientific">Nostoc flagelliforme FACHB-838</name>
    <dbReference type="NCBI Taxonomy" id="2692904"/>
    <lineage>
        <taxon>Bacteria</taxon>
        <taxon>Bacillati</taxon>
        <taxon>Cyanobacteriota</taxon>
        <taxon>Cyanophyceae</taxon>
        <taxon>Nostocales</taxon>
        <taxon>Nostocaceae</taxon>
        <taxon>Nostoc</taxon>
    </lineage>
</organism>
<name>A0ABR8DKX6_9NOSO</name>
<feature type="compositionally biased region" description="Polar residues" evidence="1">
    <location>
        <begin position="86"/>
        <end position="98"/>
    </location>
</feature>
<evidence type="ECO:0000256" key="2">
    <source>
        <dbReference type="SAM" id="Phobius"/>
    </source>
</evidence>
<proteinExistence type="predicted"/>
<keyword evidence="2" id="KW-0472">Membrane</keyword>
<dbReference type="Proteomes" id="UP000623440">
    <property type="component" value="Unassembled WGS sequence"/>
</dbReference>
<feature type="transmembrane region" description="Helical" evidence="2">
    <location>
        <begin position="21"/>
        <end position="42"/>
    </location>
</feature>
<protein>
    <recommendedName>
        <fullName evidence="5">DUF4352 domain-containing protein</fullName>
    </recommendedName>
</protein>
<feature type="compositionally biased region" description="Polar residues" evidence="1">
    <location>
        <begin position="53"/>
        <end position="71"/>
    </location>
</feature>
<evidence type="ECO:0000313" key="3">
    <source>
        <dbReference type="EMBL" id="MBD2529928.1"/>
    </source>
</evidence>
<feature type="region of interest" description="Disordered" evidence="1">
    <location>
        <begin position="53"/>
        <end position="98"/>
    </location>
</feature>
<keyword evidence="4" id="KW-1185">Reference proteome</keyword>
<accession>A0ABR8DKX6</accession>
<sequence length="257" mass="27665">MVIFLLLYQHIFMSLKPGNTAKLLVGVTAFLTAVAGILTAIWGTGRVSDSLKVMQSSPDKTNPQVTTSPSLSGREIPKSSPAEIANGNQPSFDVSQKSADGDCKNIVVKGKEATIICSPKLNTPFGSRSFPRPPSVEATTSNIQLQATIAGLERGSNKFTLLLTNNTADQSVNISTHDLNISDDSGNIYDLDLLAMYGTDLSKTILPLGQIKINYILSAPISNQANSLNFILNDVWAQSKSNQFPLALPEIQWKTNL</sequence>